<protein>
    <submittedName>
        <fullName evidence="2">Uncharacterized protein</fullName>
    </submittedName>
</protein>
<dbReference type="AlphaFoldDB" id="A0A8H6W5C4"/>
<accession>A0A8H6W5C4</accession>
<sequence>MASYNLKRQYPGFQYSPASSPRTSRSTASSSSPPASPTSTTSFSTYSTSASSTGSLRTTPDPRVLRDPALVHVHRSLWPPLTSDDERSLAAILERRVKRAIAERQLLESTIARPPPMPRTPEKRKSLPARVRSAPKSAPAAPARDSPPSPAASRCPAAYNLAPMDIPLTDALVSFAWSARAPPTTWQRLTGGNTTVECFYCRKTFKGKGALIRHLDPEGWKWRRERGQA</sequence>
<dbReference type="Proteomes" id="UP000636479">
    <property type="component" value="Unassembled WGS sequence"/>
</dbReference>
<dbReference type="GeneID" id="59345003"/>
<dbReference type="RefSeq" id="XP_037220408.1">
    <property type="nucleotide sequence ID" value="XM_037362487.1"/>
</dbReference>
<name>A0A8H6W5C4_9AGAR</name>
<feature type="region of interest" description="Disordered" evidence="1">
    <location>
        <begin position="1"/>
        <end position="63"/>
    </location>
</feature>
<gene>
    <name evidence="2" type="ORF">MIND_00572200</name>
</gene>
<evidence type="ECO:0000256" key="1">
    <source>
        <dbReference type="SAM" id="MobiDB-lite"/>
    </source>
</evidence>
<feature type="compositionally biased region" description="Low complexity" evidence="1">
    <location>
        <begin position="16"/>
        <end position="59"/>
    </location>
</feature>
<evidence type="ECO:0000313" key="3">
    <source>
        <dbReference type="Proteomes" id="UP000636479"/>
    </source>
</evidence>
<dbReference type="EMBL" id="JACAZF010000005">
    <property type="protein sequence ID" value="KAF7303436.1"/>
    <property type="molecule type" value="Genomic_DNA"/>
</dbReference>
<proteinExistence type="predicted"/>
<organism evidence="2 3">
    <name type="scientific">Mycena indigotica</name>
    <dbReference type="NCBI Taxonomy" id="2126181"/>
    <lineage>
        <taxon>Eukaryota</taxon>
        <taxon>Fungi</taxon>
        <taxon>Dikarya</taxon>
        <taxon>Basidiomycota</taxon>
        <taxon>Agaricomycotina</taxon>
        <taxon>Agaricomycetes</taxon>
        <taxon>Agaricomycetidae</taxon>
        <taxon>Agaricales</taxon>
        <taxon>Marasmiineae</taxon>
        <taxon>Mycenaceae</taxon>
        <taxon>Mycena</taxon>
    </lineage>
</organism>
<feature type="region of interest" description="Disordered" evidence="1">
    <location>
        <begin position="108"/>
        <end position="154"/>
    </location>
</feature>
<evidence type="ECO:0000313" key="2">
    <source>
        <dbReference type="EMBL" id="KAF7303436.1"/>
    </source>
</evidence>
<keyword evidence="3" id="KW-1185">Reference proteome</keyword>
<comment type="caution">
    <text evidence="2">The sequence shown here is derived from an EMBL/GenBank/DDBJ whole genome shotgun (WGS) entry which is preliminary data.</text>
</comment>
<reference evidence="2" key="1">
    <citation type="submission" date="2020-05" db="EMBL/GenBank/DDBJ databases">
        <title>Mycena genomes resolve the evolution of fungal bioluminescence.</title>
        <authorList>
            <person name="Tsai I.J."/>
        </authorList>
    </citation>
    <scope>NUCLEOTIDE SEQUENCE</scope>
    <source>
        <strain evidence="2">171206Taipei</strain>
    </source>
</reference>
<feature type="compositionally biased region" description="Low complexity" evidence="1">
    <location>
        <begin position="128"/>
        <end position="144"/>
    </location>
</feature>